<dbReference type="InterPro" id="IPR036770">
    <property type="entry name" value="Ankyrin_rpt-contain_sf"/>
</dbReference>
<proteinExistence type="predicted"/>
<sequence>MDPLSMTASIIAVVGVGGTIGKGLAKIVALRHAPQIVLALNNEIADLQCVVQDIDDLLRRCSEMTDFLPPTISSELTSIKGKRNEAELDRSVWLRAEHKAQKLKDEIRDAMVRLASTLSLLASKAENESTPSHTAAYYDQPNNLSCLLEARVVIDTVGHNGRTPIDVAIVENSHEALAILLQYSNEDGICGGMFRDETLYDAAAWADIETLEVMCSGDLHKIDTKARFEGWTVIELAEWRRDFNEELSDHHLIPRDYDPWEWYAAFERLVASMSNAQRRLDDGISSQDDGDGEESNETGMAEANDDQGDAEEIWEDAPESSHESSR</sequence>
<evidence type="ECO:0000256" key="1">
    <source>
        <dbReference type="SAM" id="MobiDB-lite"/>
    </source>
</evidence>
<evidence type="ECO:0000313" key="2">
    <source>
        <dbReference type="EMBL" id="KAK3172849.1"/>
    </source>
</evidence>
<evidence type="ECO:0008006" key="4">
    <source>
        <dbReference type="Google" id="ProtNLM"/>
    </source>
</evidence>
<name>A0AAD9Z7E4_9LECA</name>
<dbReference type="Gene3D" id="1.25.40.20">
    <property type="entry name" value="Ankyrin repeat-containing domain"/>
    <property type="match status" value="1"/>
</dbReference>
<feature type="compositionally biased region" description="Acidic residues" evidence="1">
    <location>
        <begin position="303"/>
        <end position="318"/>
    </location>
</feature>
<evidence type="ECO:0000313" key="3">
    <source>
        <dbReference type="Proteomes" id="UP001276659"/>
    </source>
</evidence>
<dbReference type="AlphaFoldDB" id="A0AAD9Z7E4"/>
<reference evidence="2" key="1">
    <citation type="submission" date="2022-11" db="EMBL/GenBank/DDBJ databases">
        <title>Chromosomal genome sequence assembly and mating type (MAT) locus characterization of the leprose asexual lichenized fungus Lepraria neglecta (Nyl.) Erichsen.</title>
        <authorList>
            <person name="Allen J.L."/>
            <person name="Pfeffer B."/>
        </authorList>
    </citation>
    <scope>NUCLEOTIDE SEQUENCE</scope>
    <source>
        <strain evidence="2">Allen 5258</strain>
    </source>
</reference>
<comment type="caution">
    <text evidence="2">The sequence shown here is derived from an EMBL/GenBank/DDBJ whole genome shotgun (WGS) entry which is preliminary data.</text>
</comment>
<dbReference type="Proteomes" id="UP001276659">
    <property type="component" value="Unassembled WGS sequence"/>
</dbReference>
<dbReference type="EMBL" id="JASNWA010000007">
    <property type="protein sequence ID" value="KAK3172849.1"/>
    <property type="molecule type" value="Genomic_DNA"/>
</dbReference>
<dbReference type="SUPFAM" id="SSF48403">
    <property type="entry name" value="Ankyrin repeat"/>
    <property type="match status" value="1"/>
</dbReference>
<gene>
    <name evidence="2" type="ORF">OEA41_006174</name>
</gene>
<protein>
    <recommendedName>
        <fullName evidence="4">Fungal N-terminal domain-containing protein</fullName>
    </recommendedName>
</protein>
<keyword evidence="3" id="KW-1185">Reference proteome</keyword>
<feature type="region of interest" description="Disordered" evidence="1">
    <location>
        <begin position="281"/>
        <end position="326"/>
    </location>
</feature>
<organism evidence="2 3">
    <name type="scientific">Lepraria neglecta</name>
    <dbReference type="NCBI Taxonomy" id="209136"/>
    <lineage>
        <taxon>Eukaryota</taxon>
        <taxon>Fungi</taxon>
        <taxon>Dikarya</taxon>
        <taxon>Ascomycota</taxon>
        <taxon>Pezizomycotina</taxon>
        <taxon>Lecanoromycetes</taxon>
        <taxon>OSLEUM clade</taxon>
        <taxon>Lecanoromycetidae</taxon>
        <taxon>Lecanorales</taxon>
        <taxon>Lecanorineae</taxon>
        <taxon>Stereocaulaceae</taxon>
        <taxon>Lepraria</taxon>
    </lineage>
</organism>
<accession>A0AAD9Z7E4</accession>